<organism evidence="6 7">
    <name type="scientific">[Clostridium] citroniae WAL-19142</name>
    <dbReference type="NCBI Taxonomy" id="742734"/>
    <lineage>
        <taxon>Bacteria</taxon>
        <taxon>Bacillati</taxon>
        <taxon>Bacillota</taxon>
        <taxon>Clostridia</taxon>
        <taxon>Lachnospirales</taxon>
        <taxon>Lachnospiraceae</taxon>
        <taxon>Enterocloster</taxon>
    </lineage>
</organism>
<sequence>MTGIIDIHTHILPGIDDGSRDWDESRRMLEAAYQQGTRCIIATPHYSRRGLPPQIYELAERLSEEAGRIAPDFKTGLGQETYFHEGLVENLKQGKALTLENTRYVLVEFDPQVSYHSLYQAVRKMTMARYIPVIAHVERYFCLREGDGVEELIQCGCRLQMNYSSLEGNGIWNRDVRWCRRQVAEGRIHMLGTDMHRMDYRKPDMEESLRWLEKHMGEHEVRALVSSNADKILQKRKTGE</sequence>
<name>A0A0J9C4Z1_9FIRM</name>
<comment type="similarity">
    <text evidence="1">Belongs to the metallo-dependent hydrolases superfamily. CpsB/CapC family.</text>
</comment>
<protein>
    <recommendedName>
        <fullName evidence="2">protein-tyrosine-phosphatase</fullName>
        <ecNumber evidence="2">3.1.3.48</ecNumber>
    </recommendedName>
</protein>
<dbReference type="PANTHER" id="PTHR39181:SF1">
    <property type="entry name" value="TYROSINE-PROTEIN PHOSPHATASE YWQE"/>
    <property type="match status" value="1"/>
</dbReference>
<dbReference type="PIRSF" id="PIRSF016557">
    <property type="entry name" value="Caps_synth_CpsB"/>
    <property type="match status" value="1"/>
</dbReference>
<dbReference type="AlphaFoldDB" id="A0A0J9C4Z1"/>
<keyword evidence="3" id="KW-0378">Hydrolase</keyword>
<evidence type="ECO:0000256" key="3">
    <source>
        <dbReference type="ARBA" id="ARBA00022801"/>
    </source>
</evidence>
<dbReference type="GO" id="GO:0045227">
    <property type="term" value="P:capsule polysaccharide biosynthetic process"/>
    <property type="evidence" value="ECO:0007669"/>
    <property type="project" value="UniProtKB-UniPathway"/>
</dbReference>
<dbReference type="EMBL" id="ADLK01000019">
    <property type="protein sequence ID" value="KMW20227.1"/>
    <property type="molecule type" value="Genomic_DNA"/>
</dbReference>
<dbReference type="GO" id="GO:0030145">
    <property type="term" value="F:manganese ion binding"/>
    <property type="evidence" value="ECO:0007669"/>
    <property type="project" value="InterPro"/>
</dbReference>
<dbReference type="Pfam" id="PF19567">
    <property type="entry name" value="CpsB_CapC"/>
    <property type="match status" value="1"/>
</dbReference>
<evidence type="ECO:0000256" key="5">
    <source>
        <dbReference type="ARBA" id="ARBA00051722"/>
    </source>
</evidence>
<dbReference type="RefSeq" id="WP_007860735.1">
    <property type="nucleotide sequence ID" value="NZ_KQ235877.1"/>
</dbReference>
<accession>A0A0J9C4Z1</accession>
<evidence type="ECO:0000313" key="6">
    <source>
        <dbReference type="EMBL" id="KMW20227.1"/>
    </source>
</evidence>
<dbReference type="EC" id="3.1.3.48" evidence="2"/>
<dbReference type="GO" id="GO:0004725">
    <property type="term" value="F:protein tyrosine phosphatase activity"/>
    <property type="evidence" value="ECO:0007669"/>
    <property type="project" value="UniProtKB-EC"/>
</dbReference>
<dbReference type="PANTHER" id="PTHR39181">
    <property type="entry name" value="TYROSINE-PROTEIN PHOSPHATASE YWQE"/>
    <property type="match status" value="1"/>
</dbReference>
<proteinExistence type="inferred from homology"/>
<dbReference type="UniPathway" id="UPA00934"/>
<evidence type="ECO:0000313" key="7">
    <source>
        <dbReference type="Proteomes" id="UP000037392"/>
    </source>
</evidence>
<dbReference type="OrthoDB" id="9788539at2"/>
<dbReference type="InterPro" id="IPR016667">
    <property type="entry name" value="Caps_polysacc_synth_CpsB/CapC"/>
</dbReference>
<gene>
    <name evidence="6" type="ORF">HMPREF9470_02242</name>
</gene>
<dbReference type="InterPro" id="IPR032466">
    <property type="entry name" value="Metal_Hydrolase"/>
</dbReference>
<evidence type="ECO:0000256" key="1">
    <source>
        <dbReference type="ARBA" id="ARBA00005750"/>
    </source>
</evidence>
<evidence type="ECO:0000256" key="2">
    <source>
        <dbReference type="ARBA" id="ARBA00013064"/>
    </source>
</evidence>
<keyword evidence="4" id="KW-0904">Protein phosphatase</keyword>
<dbReference type="Gene3D" id="3.20.20.140">
    <property type="entry name" value="Metal-dependent hydrolases"/>
    <property type="match status" value="1"/>
</dbReference>
<comment type="catalytic activity">
    <reaction evidence="5">
        <text>O-phospho-L-tyrosyl-[protein] + H2O = L-tyrosyl-[protein] + phosphate</text>
        <dbReference type="Rhea" id="RHEA:10684"/>
        <dbReference type="Rhea" id="RHEA-COMP:10136"/>
        <dbReference type="Rhea" id="RHEA-COMP:20101"/>
        <dbReference type="ChEBI" id="CHEBI:15377"/>
        <dbReference type="ChEBI" id="CHEBI:43474"/>
        <dbReference type="ChEBI" id="CHEBI:46858"/>
        <dbReference type="ChEBI" id="CHEBI:61978"/>
        <dbReference type="EC" id="3.1.3.48"/>
    </reaction>
</comment>
<comment type="caution">
    <text evidence="6">The sequence shown here is derived from an EMBL/GenBank/DDBJ whole genome shotgun (WGS) entry which is preliminary data.</text>
</comment>
<evidence type="ECO:0000256" key="4">
    <source>
        <dbReference type="ARBA" id="ARBA00022912"/>
    </source>
</evidence>
<dbReference type="GeneID" id="93161816"/>
<dbReference type="SUPFAM" id="SSF51556">
    <property type="entry name" value="Metallo-dependent hydrolases"/>
    <property type="match status" value="1"/>
</dbReference>
<reference evidence="6 7" key="1">
    <citation type="submission" date="2011-04" db="EMBL/GenBank/DDBJ databases">
        <title>The Genome Sequence of Clostridium citroniae WAL-19142.</title>
        <authorList>
            <consortium name="The Broad Institute Genome Sequencing Platform"/>
            <person name="Earl A."/>
            <person name="Ward D."/>
            <person name="Feldgarden M."/>
            <person name="Gevers D."/>
            <person name="Warren Y.A."/>
            <person name="Tyrrell K.L."/>
            <person name="Citron D.M."/>
            <person name="Goldstein E.J."/>
            <person name="Daigneault M."/>
            <person name="Allen-Vercoe E."/>
            <person name="Young S.K."/>
            <person name="Zeng Q."/>
            <person name="Gargeya S."/>
            <person name="Fitzgerald M."/>
            <person name="Haas B."/>
            <person name="Abouelleil A."/>
            <person name="Alvarado L."/>
            <person name="Arachchi H.M."/>
            <person name="Berlin A."/>
            <person name="Brown A."/>
            <person name="Chapman S.B."/>
            <person name="Chen Z."/>
            <person name="Dunbar C."/>
            <person name="Freedman E."/>
            <person name="Gearin G."/>
            <person name="Gellesch M."/>
            <person name="Goldberg J."/>
            <person name="Griggs A."/>
            <person name="Gujja S."/>
            <person name="Heilman E.R."/>
            <person name="Heiman D."/>
            <person name="Howarth C."/>
            <person name="Larson L."/>
            <person name="Lui A."/>
            <person name="MacDonald P.J."/>
            <person name="Mehta T."/>
            <person name="Montmayeur A."/>
            <person name="Murphy C."/>
            <person name="Neiman D."/>
            <person name="Pearson M."/>
            <person name="Priest M."/>
            <person name="Roberts A."/>
            <person name="Saif S."/>
            <person name="Shea T."/>
            <person name="Shenoy N."/>
            <person name="Sisk P."/>
            <person name="Stolte C."/>
            <person name="Sykes S."/>
            <person name="White J."/>
            <person name="Yandava C."/>
            <person name="Wortman J."/>
            <person name="Nusbaum C."/>
            <person name="Birren B."/>
        </authorList>
    </citation>
    <scope>NUCLEOTIDE SEQUENCE [LARGE SCALE GENOMIC DNA]</scope>
    <source>
        <strain evidence="6 7">WAL-19142</strain>
    </source>
</reference>
<dbReference type="Proteomes" id="UP000037392">
    <property type="component" value="Unassembled WGS sequence"/>
</dbReference>
<dbReference type="PATRIC" id="fig|742734.4.peg.2414"/>